<dbReference type="PANTHER" id="PTHR30146">
    <property type="entry name" value="LACI-RELATED TRANSCRIPTIONAL REPRESSOR"/>
    <property type="match status" value="1"/>
</dbReference>
<keyword evidence="4" id="KW-0804">Transcription</keyword>
<dbReference type="Pfam" id="PF00356">
    <property type="entry name" value="LacI"/>
    <property type="match status" value="1"/>
</dbReference>
<keyword evidence="3" id="KW-0238">DNA-binding</keyword>
<dbReference type="Gene3D" id="3.40.50.2300">
    <property type="match status" value="2"/>
</dbReference>
<sequence length="351" mass="38741">MPSIKDVARLAGVSYTTVSHAINKTRPVKEETVRKIEEVIKEIGYVPNMTARCLREGKTKTIGVIDANIYDMFFGEVMRSAQNELEAAGYSLYFSYSFMEEDHCGDDCFDFFAEKEISYLEKLIARDVDAIIINPINRDDVLADFFSKVQIPIILFQRDLPGQNTFPIMSDDYAGGYKAIEHLVSLGHKDLAVVYGFSYPTHSVVNRRTGAEKAASDGGIDPRSIQWQNGNYSMESAYKQTVALLKGPHPPTGIFYYSDAMAMGGLRAAADLGVPVPGDLSIVGYDDIPLTAYYVPRLTSVRQDSGVMGRYIAEKTVNLIEGKEMKNKAGTVLPVELTVRESSGPAKSVLP</sequence>
<name>A0A841RBH6_9SPIO</name>
<reference evidence="6 7" key="1">
    <citation type="submission" date="2020-08" db="EMBL/GenBank/DDBJ databases">
        <title>Genomic Encyclopedia of Type Strains, Phase IV (KMG-IV): sequencing the most valuable type-strain genomes for metagenomic binning, comparative biology and taxonomic classification.</title>
        <authorList>
            <person name="Goeker M."/>
        </authorList>
    </citation>
    <scope>NUCLEOTIDE SEQUENCE [LARGE SCALE GENOMIC DNA]</scope>
    <source>
        <strain evidence="6 7">DSM 2461</strain>
    </source>
</reference>
<dbReference type="RefSeq" id="WP_184746243.1">
    <property type="nucleotide sequence ID" value="NZ_JACHGJ010000002.1"/>
</dbReference>
<dbReference type="GO" id="GO:0003700">
    <property type="term" value="F:DNA-binding transcription factor activity"/>
    <property type="evidence" value="ECO:0007669"/>
    <property type="project" value="TreeGrafter"/>
</dbReference>
<dbReference type="InterPro" id="IPR000843">
    <property type="entry name" value="HTH_LacI"/>
</dbReference>
<comment type="caution">
    <text evidence="6">The sequence shown here is derived from an EMBL/GenBank/DDBJ whole genome shotgun (WGS) entry which is preliminary data.</text>
</comment>
<evidence type="ECO:0000313" key="7">
    <source>
        <dbReference type="Proteomes" id="UP000587760"/>
    </source>
</evidence>
<dbReference type="Gene3D" id="1.10.260.40">
    <property type="entry name" value="lambda repressor-like DNA-binding domains"/>
    <property type="match status" value="1"/>
</dbReference>
<evidence type="ECO:0000256" key="1">
    <source>
        <dbReference type="ARBA" id="ARBA00022491"/>
    </source>
</evidence>
<dbReference type="CDD" id="cd01392">
    <property type="entry name" value="HTH_LacI"/>
    <property type="match status" value="1"/>
</dbReference>
<dbReference type="PRINTS" id="PR00036">
    <property type="entry name" value="HTHLACI"/>
</dbReference>
<dbReference type="InterPro" id="IPR046335">
    <property type="entry name" value="LacI/GalR-like_sensor"/>
</dbReference>
<evidence type="ECO:0000256" key="4">
    <source>
        <dbReference type="ARBA" id="ARBA00023163"/>
    </source>
</evidence>
<feature type="domain" description="HTH lacI-type" evidence="5">
    <location>
        <begin position="2"/>
        <end position="56"/>
    </location>
</feature>
<dbReference type="SUPFAM" id="SSF53822">
    <property type="entry name" value="Periplasmic binding protein-like I"/>
    <property type="match status" value="1"/>
</dbReference>
<keyword evidence="1" id="KW-0678">Repressor</keyword>
<dbReference type="SUPFAM" id="SSF47413">
    <property type="entry name" value="lambda repressor-like DNA-binding domains"/>
    <property type="match status" value="1"/>
</dbReference>
<dbReference type="PROSITE" id="PS00356">
    <property type="entry name" value="HTH_LACI_1"/>
    <property type="match status" value="1"/>
</dbReference>
<dbReference type="GO" id="GO:0000976">
    <property type="term" value="F:transcription cis-regulatory region binding"/>
    <property type="evidence" value="ECO:0007669"/>
    <property type="project" value="TreeGrafter"/>
</dbReference>
<organism evidence="6 7">
    <name type="scientific">Spirochaeta isovalerica</name>
    <dbReference type="NCBI Taxonomy" id="150"/>
    <lineage>
        <taxon>Bacteria</taxon>
        <taxon>Pseudomonadati</taxon>
        <taxon>Spirochaetota</taxon>
        <taxon>Spirochaetia</taxon>
        <taxon>Spirochaetales</taxon>
        <taxon>Spirochaetaceae</taxon>
        <taxon>Spirochaeta</taxon>
    </lineage>
</organism>
<keyword evidence="7" id="KW-1185">Reference proteome</keyword>
<dbReference type="PROSITE" id="PS50932">
    <property type="entry name" value="HTH_LACI_2"/>
    <property type="match status" value="1"/>
</dbReference>
<dbReference type="CDD" id="cd06267">
    <property type="entry name" value="PBP1_LacI_sugar_binding-like"/>
    <property type="match status" value="1"/>
</dbReference>
<proteinExistence type="predicted"/>
<keyword evidence="2" id="KW-0805">Transcription regulation</keyword>
<dbReference type="Pfam" id="PF13377">
    <property type="entry name" value="Peripla_BP_3"/>
    <property type="match status" value="1"/>
</dbReference>
<dbReference type="SMART" id="SM00354">
    <property type="entry name" value="HTH_LACI"/>
    <property type="match status" value="1"/>
</dbReference>
<dbReference type="InterPro" id="IPR028082">
    <property type="entry name" value="Peripla_BP_I"/>
</dbReference>
<evidence type="ECO:0000256" key="2">
    <source>
        <dbReference type="ARBA" id="ARBA00023015"/>
    </source>
</evidence>
<dbReference type="Proteomes" id="UP000587760">
    <property type="component" value="Unassembled WGS sequence"/>
</dbReference>
<dbReference type="PANTHER" id="PTHR30146:SF148">
    <property type="entry name" value="HTH-TYPE TRANSCRIPTIONAL REPRESSOR PURR-RELATED"/>
    <property type="match status" value="1"/>
</dbReference>
<protein>
    <submittedName>
        <fullName evidence="6">LacI family transcriptional regulator</fullName>
    </submittedName>
</protein>
<accession>A0A841RBH6</accession>
<evidence type="ECO:0000259" key="5">
    <source>
        <dbReference type="PROSITE" id="PS50932"/>
    </source>
</evidence>
<evidence type="ECO:0000313" key="6">
    <source>
        <dbReference type="EMBL" id="MBB6480259.1"/>
    </source>
</evidence>
<dbReference type="EMBL" id="JACHGJ010000002">
    <property type="protein sequence ID" value="MBB6480259.1"/>
    <property type="molecule type" value="Genomic_DNA"/>
</dbReference>
<dbReference type="InterPro" id="IPR010982">
    <property type="entry name" value="Lambda_DNA-bd_dom_sf"/>
</dbReference>
<gene>
    <name evidence="6" type="ORF">HNR50_001917</name>
</gene>
<dbReference type="AlphaFoldDB" id="A0A841RBH6"/>
<evidence type="ECO:0000256" key="3">
    <source>
        <dbReference type="ARBA" id="ARBA00023125"/>
    </source>
</evidence>